<dbReference type="HOGENOM" id="CLU_2516498_0_0_1"/>
<dbReference type="Gramene" id="ONIVA10G13350.1">
    <property type="protein sequence ID" value="ONIVA10G13350.1"/>
    <property type="gene ID" value="ONIVA10G13350"/>
</dbReference>
<sequence>MAALSRPPDPVGGEAVVEQHRRAARSPPAKFGRGGGGPAMANDEYDALHAAANVRGGTVGCPCALPSYGFCHGGGFSDFRGVRLT</sequence>
<name>A0A0E0ITJ5_ORYNI</name>
<protein>
    <submittedName>
        <fullName evidence="2">Uncharacterized protein</fullName>
    </submittedName>
</protein>
<evidence type="ECO:0000256" key="1">
    <source>
        <dbReference type="SAM" id="MobiDB-lite"/>
    </source>
</evidence>
<dbReference type="Proteomes" id="UP000006591">
    <property type="component" value="Chromosome 10"/>
</dbReference>
<evidence type="ECO:0000313" key="3">
    <source>
        <dbReference type="Proteomes" id="UP000006591"/>
    </source>
</evidence>
<organism evidence="2">
    <name type="scientific">Oryza nivara</name>
    <name type="common">Indian wild rice</name>
    <name type="synonym">Oryza sativa f. spontanea</name>
    <dbReference type="NCBI Taxonomy" id="4536"/>
    <lineage>
        <taxon>Eukaryota</taxon>
        <taxon>Viridiplantae</taxon>
        <taxon>Streptophyta</taxon>
        <taxon>Embryophyta</taxon>
        <taxon>Tracheophyta</taxon>
        <taxon>Spermatophyta</taxon>
        <taxon>Magnoliopsida</taxon>
        <taxon>Liliopsida</taxon>
        <taxon>Poales</taxon>
        <taxon>Poaceae</taxon>
        <taxon>BOP clade</taxon>
        <taxon>Oryzoideae</taxon>
        <taxon>Oryzeae</taxon>
        <taxon>Oryzinae</taxon>
        <taxon>Oryza</taxon>
    </lineage>
</organism>
<keyword evidence="3" id="KW-1185">Reference proteome</keyword>
<dbReference type="AlphaFoldDB" id="A0A0E0ITJ5"/>
<reference evidence="2" key="1">
    <citation type="submission" date="2015-04" db="UniProtKB">
        <authorList>
            <consortium name="EnsemblPlants"/>
        </authorList>
    </citation>
    <scope>IDENTIFICATION</scope>
    <source>
        <strain evidence="2">SL10</strain>
    </source>
</reference>
<accession>A0A0E0ITJ5</accession>
<reference evidence="2" key="2">
    <citation type="submission" date="2018-04" db="EMBL/GenBank/DDBJ databases">
        <title>OnivRS2 (Oryza nivara Reference Sequence Version 2).</title>
        <authorList>
            <person name="Zhang J."/>
            <person name="Kudrna D."/>
            <person name="Lee S."/>
            <person name="Talag J."/>
            <person name="Rajasekar S."/>
            <person name="Welchert J."/>
            <person name="Hsing Y.-I."/>
            <person name="Wing R.A."/>
        </authorList>
    </citation>
    <scope>NUCLEOTIDE SEQUENCE [LARGE SCALE GENOMIC DNA]</scope>
</reference>
<evidence type="ECO:0000313" key="2">
    <source>
        <dbReference type="EnsemblPlants" id="ONIVA10G13350.1"/>
    </source>
</evidence>
<feature type="region of interest" description="Disordered" evidence="1">
    <location>
        <begin position="1"/>
        <end position="38"/>
    </location>
</feature>
<proteinExistence type="predicted"/>
<dbReference type="EnsemblPlants" id="ONIVA10G13350.1">
    <property type="protein sequence ID" value="ONIVA10G13350.1"/>
    <property type="gene ID" value="ONIVA10G13350"/>
</dbReference>